<name>A0A4U6X0U5_9PEZI</name>
<keyword evidence="3" id="KW-1185">Reference proteome</keyword>
<evidence type="ECO:0000313" key="2">
    <source>
        <dbReference type="EMBL" id="TKW48960.1"/>
    </source>
</evidence>
<dbReference type="STRING" id="1306861.A0A4U6X0U5"/>
<reference evidence="2 3" key="1">
    <citation type="journal article" date="2019" name="PLoS ONE">
        <title>Comparative genome analysis indicates high evolutionary potential of pathogenicity genes in Colletotrichum tanaceti.</title>
        <authorList>
            <person name="Lelwala R.V."/>
            <person name="Korhonen P.K."/>
            <person name="Young N.D."/>
            <person name="Scott J.B."/>
            <person name="Ades P.A."/>
            <person name="Gasser R.B."/>
            <person name="Taylor P.W.J."/>
        </authorList>
    </citation>
    <scope>NUCLEOTIDE SEQUENCE [LARGE SCALE GENOMIC DNA]</scope>
    <source>
        <strain evidence="2">BRIP57314</strain>
    </source>
</reference>
<gene>
    <name evidence="2" type="ORF">CTA1_3364</name>
</gene>
<organism evidence="2 3">
    <name type="scientific">Colletotrichum tanaceti</name>
    <dbReference type="NCBI Taxonomy" id="1306861"/>
    <lineage>
        <taxon>Eukaryota</taxon>
        <taxon>Fungi</taxon>
        <taxon>Dikarya</taxon>
        <taxon>Ascomycota</taxon>
        <taxon>Pezizomycotina</taxon>
        <taxon>Sordariomycetes</taxon>
        <taxon>Hypocreomycetidae</taxon>
        <taxon>Glomerellales</taxon>
        <taxon>Glomerellaceae</taxon>
        <taxon>Colletotrichum</taxon>
        <taxon>Colletotrichum destructivum species complex</taxon>
    </lineage>
</organism>
<dbReference type="Proteomes" id="UP000310108">
    <property type="component" value="Unassembled WGS sequence"/>
</dbReference>
<comment type="caution">
    <text evidence="2">The sequence shown here is derived from an EMBL/GenBank/DDBJ whole genome shotgun (WGS) entry which is preliminary data.</text>
</comment>
<dbReference type="PANTHER" id="PTHR24094">
    <property type="entry name" value="SECRETED PROTEIN"/>
    <property type="match status" value="1"/>
</dbReference>
<protein>
    <submittedName>
        <fullName evidence="2">Putative secreted protein</fullName>
    </submittedName>
</protein>
<dbReference type="PANTHER" id="PTHR24094:SF15">
    <property type="entry name" value="AMP-DEPENDENT SYNTHETASE_LIGASE DOMAIN-CONTAINING PROTEIN-RELATED"/>
    <property type="match status" value="1"/>
</dbReference>
<evidence type="ECO:0000313" key="3">
    <source>
        <dbReference type="Proteomes" id="UP000310108"/>
    </source>
</evidence>
<sequence>MNCFTISGKPSVHDTSQPSSLFSFSLESSPQSLILVNRQSVTMKVTAVLFMLAGAGFAAPVPEPVAEPLPMPTPPGIPTAASAKTQLAALTVRAWTNTDTYNRDLFPHWSTVSGACNTRETVLQRDGTGVVVNSACAATSGTWRSPYDGASWTAASDVDIDHMVPLKNAWVSGAASWTTARREQFANDLTRPQLWAVTDNVNQSKSDKSPDSWMPPLTSFYCVYARSWVQVKSYWALSVTSAEKTALTSMLNTC</sequence>
<accession>A0A4U6X0U5</accession>
<dbReference type="AlphaFoldDB" id="A0A4U6X0U5"/>
<feature type="domain" description="GmrSD restriction endonucleases C-terminal" evidence="1">
    <location>
        <begin position="155"/>
        <end position="248"/>
    </location>
</feature>
<dbReference type="Pfam" id="PF07510">
    <property type="entry name" value="GmrSD_C"/>
    <property type="match status" value="1"/>
</dbReference>
<dbReference type="EMBL" id="PJEX01000656">
    <property type="protein sequence ID" value="TKW48960.1"/>
    <property type="molecule type" value="Genomic_DNA"/>
</dbReference>
<evidence type="ECO:0000259" key="1">
    <source>
        <dbReference type="Pfam" id="PF07510"/>
    </source>
</evidence>
<dbReference type="InterPro" id="IPR011089">
    <property type="entry name" value="GmrSD_C"/>
</dbReference>
<dbReference type="OrthoDB" id="3162605at2759"/>
<proteinExistence type="predicted"/>